<evidence type="ECO:0000256" key="2">
    <source>
        <dbReference type="SAM" id="Phobius"/>
    </source>
</evidence>
<dbReference type="OrthoDB" id="6467044at2"/>
<keyword evidence="2" id="KW-1133">Transmembrane helix</keyword>
<organism evidence="3 4">
    <name type="scientific">Enterobacter sichuanensis</name>
    <dbReference type="NCBI Taxonomy" id="2071710"/>
    <lineage>
        <taxon>Bacteria</taxon>
        <taxon>Pseudomonadati</taxon>
        <taxon>Pseudomonadota</taxon>
        <taxon>Gammaproteobacteria</taxon>
        <taxon>Enterobacterales</taxon>
        <taxon>Enterobacteriaceae</taxon>
        <taxon>Enterobacter</taxon>
        <taxon>Enterobacter cloacae complex</taxon>
    </lineage>
</organism>
<accession>A0A0F1BB32</accession>
<dbReference type="SUPFAM" id="SSF54523">
    <property type="entry name" value="Pili subunits"/>
    <property type="match status" value="1"/>
</dbReference>
<dbReference type="RefSeq" id="WP_045284750.1">
    <property type="nucleotide sequence ID" value="NZ_JAHTVS010000003.1"/>
</dbReference>
<dbReference type="Proteomes" id="UP000033352">
    <property type="component" value="Unassembled WGS sequence"/>
</dbReference>
<dbReference type="EMBL" id="JZYX01000006">
    <property type="protein sequence ID" value="KJN31442.1"/>
    <property type="molecule type" value="Genomic_DNA"/>
</dbReference>
<sequence>MNTLILDLKGNVARKVAQVKEMRKQRGVTLLEIIIVLGIIGVIAAGVVILAQRAFTSQDLSDIQNNTNSIRTAMTEAFKDETEYPDPTSTAINLTKANVATANDLSPIVTLNKLGKISPNESFNGISGDVFQIGNAIVDQSSTVSKGFVVLVNGLDQETCRNLISQMGNQWDYVGIINAPSGVDQSAALTDVALDDAISTNVLKSLATSADIPAANIVADTTCNNTGAGNGIVFGSK</sequence>
<dbReference type="InterPro" id="IPR012902">
    <property type="entry name" value="N_methyl_site"/>
</dbReference>
<comment type="subcellular location">
    <subcellularLocation>
        <location evidence="1">Membrane</location>
        <topology evidence="1">Single-pass membrane protein</topology>
    </subcellularLocation>
</comment>
<comment type="caution">
    <text evidence="3">The sequence shown here is derived from an EMBL/GenBank/DDBJ whole genome shotgun (WGS) entry which is preliminary data.</text>
</comment>
<gene>
    <name evidence="3" type="ORF">SS37_03835</name>
</gene>
<reference evidence="3 4" key="1">
    <citation type="submission" date="2015-03" db="EMBL/GenBank/DDBJ databases">
        <authorList>
            <person name="McCorrison J."/>
            <person name="Sanka R."/>
            <person name="Adams M."/>
            <person name="Brinkac L."/>
            <person name="Nierman W."/>
            <person name="Sutton G."/>
            <person name="Nelson K."/>
            <person name="Kiedrowski L."/>
            <person name="Guerrero D."/>
            <person name="Bonomo R."/>
        </authorList>
    </citation>
    <scope>NUCLEOTIDE SEQUENCE [LARGE SCALE GENOMIC DNA]</scope>
    <source>
        <strain evidence="3 4">35699</strain>
    </source>
</reference>
<evidence type="ECO:0000313" key="3">
    <source>
        <dbReference type="EMBL" id="KJN31442.1"/>
    </source>
</evidence>
<proteinExistence type="predicted"/>
<dbReference type="InterPro" id="IPR010271">
    <property type="entry name" value="TcpA"/>
</dbReference>
<evidence type="ECO:0000256" key="1">
    <source>
        <dbReference type="ARBA" id="ARBA00004167"/>
    </source>
</evidence>
<dbReference type="PROSITE" id="PS00409">
    <property type="entry name" value="PROKAR_NTER_METHYL"/>
    <property type="match status" value="1"/>
</dbReference>
<dbReference type="AlphaFoldDB" id="A0A0F1BB32"/>
<dbReference type="GO" id="GO:0009289">
    <property type="term" value="C:pilus"/>
    <property type="evidence" value="ECO:0007669"/>
    <property type="project" value="InterPro"/>
</dbReference>
<dbReference type="Pfam" id="PF07963">
    <property type="entry name" value="N_methyl"/>
    <property type="match status" value="1"/>
</dbReference>
<dbReference type="GO" id="GO:0043230">
    <property type="term" value="C:extracellular organelle"/>
    <property type="evidence" value="ECO:0007669"/>
    <property type="project" value="InterPro"/>
</dbReference>
<evidence type="ECO:0000313" key="4">
    <source>
        <dbReference type="Proteomes" id="UP000033352"/>
    </source>
</evidence>
<dbReference type="Gene3D" id="3.30.1690.10">
    <property type="entry name" value="TcpA-like pilin"/>
    <property type="match status" value="1"/>
</dbReference>
<feature type="transmembrane region" description="Helical" evidence="2">
    <location>
        <begin position="30"/>
        <end position="51"/>
    </location>
</feature>
<dbReference type="NCBIfam" id="TIGR02532">
    <property type="entry name" value="IV_pilin_GFxxxE"/>
    <property type="match status" value="1"/>
</dbReference>
<keyword evidence="2" id="KW-0472">Membrane</keyword>
<name>A0A0F1BB32_9ENTR</name>
<keyword evidence="2" id="KW-0812">Transmembrane</keyword>
<dbReference type="GO" id="GO:0016020">
    <property type="term" value="C:membrane"/>
    <property type="evidence" value="ECO:0007669"/>
    <property type="project" value="UniProtKB-SubCell"/>
</dbReference>
<protein>
    <submittedName>
        <fullName evidence="3">Type IV pilin</fullName>
    </submittedName>
</protein>
<dbReference type="PATRIC" id="fig|1619248.3.peg.4165"/>
<dbReference type="InterPro" id="IPR045584">
    <property type="entry name" value="Pilin-like"/>
</dbReference>
<dbReference type="Pfam" id="PF05946">
    <property type="entry name" value="TcpA"/>
    <property type="match status" value="1"/>
</dbReference>